<dbReference type="GO" id="GO:0016987">
    <property type="term" value="F:sigma factor activity"/>
    <property type="evidence" value="ECO:0007669"/>
    <property type="project" value="UniProtKB-KW"/>
</dbReference>
<dbReference type="NCBIfam" id="TIGR02937">
    <property type="entry name" value="sigma70-ECF"/>
    <property type="match status" value="1"/>
</dbReference>
<dbReference type="AlphaFoldDB" id="A0A1H6VCB0"/>
<dbReference type="InterPro" id="IPR013249">
    <property type="entry name" value="RNA_pol_sigma70_r4_t2"/>
</dbReference>
<dbReference type="PANTHER" id="PTHR43133">
    <property type="entry name" value="RNA POLYMERASE ECF-TYPE SIGMA FACTO"/>
    <property type="match status" value="1"/>
</dbReference>
<organism evidence="7 8">
    <name type="scientific">Myroides marinus</name>
    <dbReference type="NCBI Taxonomy" id="703342"/>
    <lineage>
        <taxon>Bacteria</taxon>
        <taxon>Pseudomonadati</taxon>
        <taxon>Bacteroidota</taxon>
        <taxon>Flavobacteriia</taxon>
        <taxon>Flavobacteriales</taxon>
        <taxon>Flavobacteriaceae</taxon>
        <taxon>Myroides</taxon>
    </lineage>
</organism>
<feature type="domain" description="RNA polymerase sigma-70 region 2" evidence="5">
    <location>
        <begin position="32"/>
        <end position="98"/>
    </location>
</feature>
<proteinExistence type="inferred from homology"/>
<name>A0A1H6VCB0_9FLAO</name>
<evidence type="ECO:0000256" key="3">
    <source>
        <dbReference type="ARBA" id="ARBA00023082"/>
    </source>
</evidence>
<reference evidence="7 8" key="1">
    <citation type="submission" date="2016-10" db="EMBL/GenBank/DDBJ databases">
        <authorList>
            <person name="de Groot N.N."/>
        </authorList>
    </citation>
    <scope>NUCLEOTIDE SEQUENCE [LARGE SCALE GENOMIC DNA]</scope>
    <source>
        <strain evidence="7 8">DSM 23048</strain>
    </source>
</reference>
<gene>
    <name evidence="7" type="ORF">SAMN04488018_10885</name>
</gene>
<comment type="similarity">
    <text evidence="1">Belongs to the sigma-70 factor family. ECF subfamily.</text>
</comment>
<dbReference type="Proteomes" id="UP000183077">
    <property type="component" value="Unassembled WGS sequence"/>
</dbReference>
<dbReference type="SUPFAM" id="SSF88659">
    <property type="entry name" value="Sigma3 and sigma4 domains of RNA polymerase sigma factors"/>
    <property type="match status" value="1"/>
</dbReference>
<dbReference type="GO" id="GO:0003677">
    <property type="term" value="F:DNA binding"/>
    <property type="evidence" value="ECO:0007669"/>
    <property type="project" value="InterPro"/>
</dbReference>
<dbReference type="PANTHER" id="PTHR43133:SF46">
    <property type="entry name" value="RNA POLYMERASE SIGMA-70 FACTOR ECF SUBFAMILY"/>
    <property type="match status" value="1"/>
</dbReference>
<dbReference type="Pfam" id="PF04542">
    <property type="entry name" value="Sigma70_r2"/>
    <property type="match status" value="1"/>
</dbReference>
<feature type="domain" description="RNA polymerase sigma factor 70 region 4 type 2" evidence="6">
    <location>
        <begin position="129"/>
        <end position="179"/>
    </location>
</feature>
<dbReference type="InterPro" id="IPR014284">
    <property type="entry name" value="RNA_pol_sigma-70_dom"/>
</dbReference>
<accession>A0A1H6VCB0</accession>
<keyword evidence="4" id="KW-0804">Transcription</keyword>
<dbReference type="EMBL" id="FNYS01000008">
    <property type="protein sequence ID" value="SEI97825.1"/>
    <property type="molecule type" value="Genomic_DNA"/>
</dbReference>
<dbReference type="InterPro" id="IPR039425">
    <property type="entry name" value="RNA_pol_sigma-70-like"/>
</dbReference>
<dbReference type="Gene3D" id="1.10.10.10">
    <property type="entry name" value="Winged helix-like DNA-binding domain superfamily/Winged helix DNA-binding domain"/>
    <property type="match status" value="1"/>
</dbReference>
<dbReference type="SUPFAM" id="SSF88946">
    <property type="entry name" value="Sigma2 domain of RNA polymerase sigma factors"/>
    <property type="match status" value="1"/>
</dbReference>
<sequence length="195" mass="22976">MFIQQKTKKDMIEKKLVERLRNKEQAAWKEFYEFYSSHLTYVCMRYIKGQEDVRDILQNSFIKIYHSINKFEYKGAGSLKAWITRLLINESLKFLRDTATLESSVSSDELPSIEDEIEEPLFDDIPESEILDMIRSLPDGYRMVFNLYVFEKKSHREIGVLLAIGESSSASQFHRAKKILMQKIKTYNTLRINAL</sequence>
<dbReference type="RefSeq" id="WP_063175624.1">
    <property type="nucleotide sequence ID" value="NZ_JACAJX010000014.1"/>
</dbReference>
<keyword evidence="2" id="KW-0805">Transcription regulation</keyword>
<evidence type="ECO:0000259" key="5">
    <source>
        <dbReference type="Pfam" id="PF04542"/>
    </source>
</evidence>
<evidence type="ECO:0000256" key="4">
    <source>
        <dbReference type="ARBA" id="ARBA00023163"/>
    </source>
</evidence>
<dbReference type="InterPro" id="IPR007627">
    <property type="entry name" value="RNA_pol_sigma70_r2"/>
</dbReference>
<evidence type="ECO:0000256" key="1">
    <source>
        <dbReference type="ARBA" id="ARBA00010641"/>
    </source>
</evidence>
<evidence type="ECO:0000259" key="6">
    <source>
        <dbReference type="Pfam" id="PF08281"/>
    </source>
</evidence>
<dbReference type="Gene3D" id="1.10.1740.10">
    <property type="match status" value="1"/>
</dbReference>
<protein>
    <submittedName>
        <fullName evidence="7">RNA polymerase sigma-70 factor, ECF subfamily</fullName>
    </submittedName>
</protein>
<evidence type="ECO:0000313" key="7">
    <source>
        <dbReference type="EMBL" id="SEI97825.1"/>
    </source>
</evidence>
<evidence type="ECO:0000256" key="2">
    <source>
        <dbReference type="ARBA" id="ARBA00023015"/>
    </source>
</evidence>
<dbReference type="Pfam" id="PF08281">
    <property type="entry name" value="Sigma70_r4_2"/>
    <property type="match status" value="1"/>
</dbReference>
<keyword evidence="3" id="KW-0731">Sigma factor</keyword>
<dbReference type="InterPro" id="IPR013325">
    <property type="entry name" value="RNA_pol_sigma_r2"/>
</dbReference>
<dbReference type="InterPro" id="IPR036388">
    <property type="entry name" value="WH-like_DNA-bd_sf"/>
</dbReference>
<dbReference type="GO" id="GO:0006352">
    <property type="term" value="P:DNA-templated transcription initiation"/>
    <property type="evidence" value="ECO:0007669"/>
    <property type="project" value="InterPro"/>
</dbReference>
<dbReference type="InterPro" id="IPR013324">
    <property type="entry name" value="RNA_pol_sigma_r3/r4-like"/>
</dbReference>
<evidence type="ECO:0000313" key="8">
    <source>
        <dbReference type="Proteomes" id="UP000183077"/>
    </source>
</evidence>